<comment type="caution">
    <text evidence="2">The sequence shown here is derived from an EMBL/GenBank/DDBJ whole genome shotgun (WGS) entry which is preliminary data.</text>
</comment>
<proteinExistence type="predicted"/>
<dbReference type="EMBL" id="JAWDGP010002101">
    <property type="protein sequence ID" value="KAK3785623.1"/>
    <property type="molecule type" value="Genomic_DNA"/>
</dbReference>
<dbReference type="AlphaFoldDB" id="A0AAE1DXY0"/>
<protein>
    <recommendedName>
        <fullName evidence="1">DUF5641 domain-containing protein</fullName>
    </recommendedName>
</protein>
<dbReference type="Pfam" id="PF05380">
    <property type="entry name" value="Peptidase_A17"/>
    <property type="match status" value="1"/>
</dbReference>
<evidence type="ECO:0000259" key="1">
    <source>
        <dbReference type="Pfam" id="PF18701"/>
    </source>
</evidence>
<dbReference type="Proteomes" id="UP001283361">
    <property type="component" value="Unassembled WGS sequence"/>
</dbReference>
<dbReference type="InterPro" id="IPR040676">
    <property type="entry name" value="DUF5641"/>
</dbReference>
<sequence length="408" mass="46686">MGNKVLAIKRADNLKNRQGKNSSLESGYSAVLQDLEEKGIVYEVLVEELTSERPVLYLPHRPVVREASTTTKVRSVFDASYQFQDSRVVRELTNNVYIDDFLSGADTEEEVENMITLASEIMNTGGFSFNKWGSNSVSVPQADVIGFNNDSTEIFLTLKILGMLWDTCEEAFYFKADSMILDGLQYNKCLVLSFVAQIYDPMGFLNPFTIVLKIMFQDLWRLGLRWNDPLPLKYQNQMEKFQDEVDCLSEGKRMTKKSTLFKLSPVLDENGSLRTMLKPSNQLAVWSKSMGRLLLHDQYPSGPLEMEKANLISKYGPLFLSEKRKKPRLKWPMGKVTELIHGKDRLDRAVYLKTEKGNLRRALQKFHQLEVSGEVNENSVFEISNQVQADDHVSVRSGRTIRPRKILD</sequence>
<dbReference type="Pfam" id="PF18701">
    <property type="entry name" value="DUF5641"/>
    <property type="match status" value="1"/>
</dbReference>
<organism evidence="2 3">
    <name type="scientific">Elysia crispata</name>
    <name type="common">lettuce slug</name>
    <dbReference type="NCBI Taxonomy" id="231223"/>
    <lineage>
        <taxon>Eukaryota</taxon>
        <taxon>Metazoa</taxon>
        <taxon>Spiralia</taxon>
        <taxon>Lophotrochozoa</taxon>
        <taxon>Mollusca</taxon>
        <taxon>Gastropoda</taxon>
        <taxon>Heterobranchia</taxon>
        <taxon>Euthyneura</taxon>
        <taxon>Panpulmonata</taxon>
        <taxon>Sacoglossa</taxon>
        <taxon>Placobranchoidea</taxon>
        <taxon>Plakobranchidae</taxon>
        <taxon>Elysia</taxon>
    </lineage>
</organism>
<dbReference type="PANTHER" id="PTHR47331">
    <property type="entry name" value="PHD-TYPE DOMAIN-CONTAINING PROTEIN"/>
    <property type="match status" value="1"/>
</dbReference>
<evidence type="ECO:0000313" key="2">
    <source>
        <dbReference type="EMBL" id="KAK3785623.1"/>
    </source>
</evidence>
<keyword evidence="3" id="KW-1185">Reference proteome</keyword>
<name>A0AAE1DXY0_9GAST</name>
<evidence type="ECO:0000313" key="3">
    <source>
        <dbReference type="Proteomes" id="UP001283361"/>
    </source>
</evidence>
<feature type="domain" description="DUF5641" evidence="1">
    <location>
        <begin position="314"/>
        <end position="368"/>
    </location>
</feature>
<reference evidence="2" key="1">
    <citation type="journal article" date="2023" name="G3 (Bethesda)">
        <title>A reference genome for the long-term kleptoplast-retaining sea slug Elysia crispata morphotype clarki.</title>
        <authorList>
            <person name="Eastman K.E."/>
            <person name="Pendleton A.L."/>
            <person name="Shaikh M.A."/>
            <person name="Suttiyut T."/>
            <person name="Ogas R."/>
            <person name="Tomko P."/>
            <person name="Gavelis G."/>
            <person name="Widhalm J.R."/>
            <person name="Wisecaver J.H."/>
        </authorList>
    </citation>
    <scope>NUCLEOTIDE SEQUENCE</scope>
    <source>
        <strain evidence="2">ECLA1</strain>
    </source>
</reference>
<dbReference type="InterPro" id="IPR008042">
    <property type="entry name" value="Retrotrans_Pao"/>
</dbReference>
<accession>A0AAE1DXY0</accession>
<gene>
    <name evidence="2" type="ORF">RRG08_015508</name>
</gene>